<evidence type="ECO:0000259" key="13">
    <source>
        <dbReference type="Pfam" id="PF16911"/>
    </source>
</evidence>
<proteinExistence type="inferred from homology"/>
<keyword evidence="9 14" id="KW-0012">Acyltransferase</keyword>
<organism evidence="14 15">
    <name type="scientific">Mycobacterium angelicum</name>
    <dbReference type="NCBI Taxonomy" id="470074"/>
    <lineage>
        <taxon>Bacteria</taxon>
        <taxon>Bacillati</taxon>
        <taxon>Actinomycetota</taxon>
        <taxon>Actinomycetes</taxon>
        <taxon>Mycobacteriales</taxon>
        <taxon>Mycobacteriaceae</taxon>
        <taxon>Mycobacterium</taxon>
    </lineage>
</organism>
<evidence type="ECO:0000256" key="6">
    <source>
        <dbReference type="ARBA" id="ARBA00013449"/>
    </source>
</evidence>
<evidence type="ECO:0000313" key="15">
    <source>
        <dbReference type="Proteomes" id="UP000192284"/>
    </source>
</evidence>
<dbReference type="SUPFAM" id="SSF52777">
    <property type="entry name" value="CoA-dependent acyltransferases"/>
    <property type="match status" value="2"/>
</dbReference>
<dbReference type="RefSeq" id="WP_083111678.1">
    <property type="nucleotide sequence ID" value="NZ_JACKTS010000031.1"/>
</dbReference>
<keyword evidence="8 14" id="KW-0808">Transferase</keyword>
<dbReference type="Gene3D" id="3.30.559.10">
    <property type="entry name" value="Chloramphenicol acetyltransferase-like domain"/>
    <property type="match status" value="1"/>
</dbReference>
<protein>
    <recommendedName>
        <fullName evidence="6">Phthiocerol/phthiodiolone dimycocerosyl transferase</fullName>
        <ecNumber evidence="5">2.3.1.282</ecNumber>
    </recommendedName>
    <alternativeName>
        <fullName evidence="12">Acyltransferase PapA5</fullName>
    </alternativeName>
    <alternativeName>
        <fullName evidence="10">Phthiocerol/phthiodiolone O-acyltransferase</fullName>
    </alternativeName>
    <alternativeName>
        <fullName evidence="11">Polyketide synthase-associated protein A5</fullName>
    </alternativeName>
</protein>
<evidence type="ECO:0000256" key="10">
    <source>
        <dbReference type="ARBA" id="ARBA00030465"/>
    </source>
</evidence>
<accession>A0A1X0A6A8</accession>
<feature type="domain" description="Phthiocerol/phthiodiolone dimycocerosyl transferase C-terminal" evidence="13">
    <location>
        <begin position="204"/>
        <end position="389"/>
    </location>
</feature>
<dbReference type="OrthoDB" id="3318646at2"/>
<dbReference type="GO" id="GO:0016746">
    <property type="term" value="F:acyltransferase activity"/>
    <property type="evidence" value="ECO:0007669"/>
    <property type="project" value="UniProtKB-KW"/>
</dbReference>
<evidence type="ECO:0000256" key="2">
    <source>
        <dbReference type="ARBA" id="ARBA00000625"/>
    </source>
</evidence>
<evidence type="ECO:0000256" key="12">
    <source>
        <dbReference type="ARBA" id="ARBA00033407"/>
    </source>
</evidence>
<dbReference type="AlphaFoldDB" id="A0A1X0A6A8"/>
<comment type="catalytic activity">
    <reaction evidence="3">
        <text>2 a mycocerosyl-[mycocerosic acid synthase] + a phthiodiolone = a dimycocerosyl phthiodiolone + 2 holo-[mycocerosic acid synthase].</text>
        <dbReference type="EC" id="2.3.1.282"/>
    </reaction>
</comment>
<keyword evidence="15" id="KW-1185">Reference proteome</keyword>
<evidence type="ECO:0000256" key="11">
    <source>
        <dbReference type="ARBA" id="ARBA00032317"/>
    </source>
</evidence>
<gene>
    <name evidence="14" type="ORF">BST12_03845</name>
</gene>
<dbReference type="Pfam" id="PF16911">
    <property type="entry name" value="PapA_C"/>
    <property type="match status" value="1"/>
</dbReference>
<dbReference type="InterPro" id="IPR023213">
    <property type="entry name" value="CAT-like_dom_sf"/>
</dbReference>
<comment type="caution">
    <text evidence="14">The sequence shown here is derived from an EMBL/GenBank/DDBJ whole genome shotgun (WGS) entry which is preliminary data.</text>
</comment>
<dbReference type="EC" id="2.3.1.282" evidence="5"/>
<comment type="catalytic activity">
    <reaction evidence="2">
        <text>2 a mycocerosyl-[mycocerosic acid synthase] + a phenolphthiocerol = a dimycocerosyl phenolphthiocerol + 2 holo-[mycocerosic acid synthase].</text>
        <dbReference type="EC" id="2.3.1.282"/>
    </reaction>
</comment>
<reference evidence="14 15" key="1">
    <citation type="submission" date="2017-02" db="EMBL/GenBank/DDBJ databases">
        <title>The new phylogeny of genus Mycobacterium.</title>
        <authorList>
            <person name="Tortoli E."/>
            <person name="Trovato A."/>
            <person name="Cirillo D.M."/>
        </authorList>
    </citation>
    <scope>NUCLEOTIDE SEQUENCE [LARGE SCALE GENOMIC DNA]</scope>
    <source>
        <strain evidence="14 15">DSM 45057</strain>
    </source>
</reference>
<evidence type="ECO:0000256" key="7">
    <source>
        <dbReference type="ARBA" id="ARBA00022516"/>
    </source>
</evidence>
<dbReference type="Proteomes" id="UP000192284">
    <property type="component" value="Unassembled WGS sequence"/>
</dbReference>
<evidence type="ECO:0000256" key="5">
    <source>
        <dbReference type="ARBA" id="ARBA00012866"/>
    </source>
</evidence>
<dbReference type="Gene3D" id="3.30.559.30">
    <property type="entry name" value="Nonribosomal peptide synthetase, condensation domain"/>
    <property type="match status" value="1"/>
</dbReference>
<comment type="catalytic activity">
    <reaction evidence="1">
        <text>2 a mycocerosyl-[mycocerosic acid synthase] + a phthiocerol = a dimycocerosyl phthiocerol + 2 holo-[mycocerosic acid synthase].</text>
        <dbReference type="EC" id="2.3.1.282"/>
    </reaction>
</comment>
<evidence type="ECO:0000256" key="8">
    <source>
        <dbReference type="ARBA" id="ARBA00022679"/>
    </source>
</evidence>
<dbReference type="InterPro" id="IPR031641">
    <property type="entry name" value="PapA_C"/>
</dbReference>
<dbReference type="NCBIfam" id="NF006788">
    <property type="entry name" value="PRK09294.1-2"/>
    <property type="match status" value="1"/>
</dbReference>
<keyword evidence="7" id="KW-0444">Lipid biosynthesis</keyword>
<evidence type="ECO:0000256" key="9">
    <source>
        <dbReference type="ARBA" id="ARBA00023315"/>
    </source>
</evidence>
<evidence type="ECO:0000256" key="4">
    <source>
        <dbReference type="ARBA" id="ARBA00006558"/>
    </source>
</evidence>
<sequence>MFAGAVVRKLAASEEAFARYEAFTSFTAHVRGVIDILAMSEAFDALMQAHPVLAAHLEPGPDGNHHIVANDLLHPGISVVRANDEKSTQTTGLQLDQRVSLINLQVTLGDGETRVTVYVHHSLADAHHIAGLLDELLSRYTDVVATGDPGPVIPEPAPESAEVVLQQRGIKQHGMTGLERFLPLVFAYDFPAVPQPSVATPGSPQPVPITRCRLTKQETADLVTFSRDNGLSLNAVIAAAILLAEWRLRETPHIPIPYLYAVDLRFLVTPPVGATESTNPVGVAAYLAEIGPDTDIIDLASDIVESFRSDLSDGLIHQSALNSRRIFEGTPPGLPPFVFCTNVSTLPPVRTPEDVELIDISSQVYSCMHVPVGFYACVIATDQLGIELHGDIPEPEKSLEAIRDVLCSLPSEYGWVME</sequence>
<keyword evidence="7" id="KW-0443">Lipid metabolism</keyword>
<evidence type="ECO:0000256" key="1">
    <source>
        <dbReference type="ARBA" id="ARBA00000026"/>
    </source>
</evidence>
<evidence type="ECO:0000313" key="14">
    <source>
        <dbReference type="EMBL" id="ORA25425.1"/>
    </source>
</evidence>
<comment type="similarity">
    <text evidence="4">Belongs to the acyltransferase PapA5 family.</text>
</comment>
<evidence type="ECO:0000256" key="3">
    <source>
        <dbReference type="ARBA" id="ARBA00001907"/>
    </source>
</evidence>
<dbReference type="EMBL" id="MVHE01000003">
    <property type="protein sequence ID" value="ORA25425.1"/>
    <property type="molecule type" value="Genomic_DNA"/>
</dbReference>
<name>A0A1X0A6A8_MYCAN</name>